<dbReference type="OrthoDB" id="9134102at2"/>
<sequence length="562" mass="66606">MRVPFGLKNNKIYHVQDVPNGLNCGCVCPNCYHPLIAKNQGQHKCAHFSHHSGTECSDYQVMSYLHRYAQQLIESKKYIVLPEFSFTPEVILLDNSILKGKTIFKPTRKVNLDLVQNEYVWQRYRIDSFATLKSRELFIEITVTHENNEEKVEAIQAADKPAIEIILSDLHNNIQLFSDEEIKKAVFNPNNVKWIHHPKAMNEVNAELNKLKEEQIKKNKLIKAQLDADERNKLIESKRKELWLENRDKAKLRYREELKEELDWLSNVNASWIKAYELQKRELKPYFLDWVNLDECGELIGFSVKGDWIFESCRDHWQALLLTRLFQFDINEGINANTLKKFIEKHAQLNLNMRRLNIAQYKAKEKAVENGSTKNWKGAWYLDWEENKKIESPYSPIIKYLEFLETNDLLSRTNEKNVFFLKDNSLKQYFLRMKIKQQAYEKLKDQERKREQDRVNLIIRRNQITKDQQNQRAAEMIKADEFVFYHHEGKGIRCQNCFFITSEFENHKNTECPTCGKCDGFVGEIITKNFIDKAVHIYRCDNSSRKSLLNFPQKYRKYNNGI</sequence>
<dbReference type="EMBL" id="MAJU01000008">
    <property type="protein sequence ID" value="OCH21627.1"/>
    <property type="molecule type" value="Genomic_DNA"/>
</dbReference>
<reference evidence="2 3" key="1">
    <citation type="submission" date="2016-06" db="EMBL/GenBank/DDBJ databases">
        <authorList>
            <person name="Kjaerup R.B."/>
            <person name="Dalgaard T.S."/>
            <person name="Juul-Madsen H.R."/>
        </authorList>
    </citation>
    <scope>NUCLEOTIDE SEQUENCE [LARGE SCALE GENOMIC DNA]</scope>
    <source>
        <strain evidence="2 3">1S159</strain>
    </source>
</reference>
<evidence type="ECO:0000313" key="2">
    <source>
        <dbReference type="EMBL" id="OCH21627.1"/>
    </source>
</evidence>
<keyword evidence="1" id="KW-0175">Coiled coil</keyword>
<feature type="coiled-coil region" evidence="1">
    <location>
        <begin position="426"/>
        <end position="456"/>
    </location>
</feature>
<dbReference type="STRING" id="688.A6E04_07105"/>
<gene>
    <name evidence="2" type="ORF">A6E04_07105</name>
</gene>
<dbReference type="RefSeq" id="WP_065610208.1">
    <property type="nucleotide sequence ID" value="NZ_CAWMPN010000008.1"/>
</dbReference>
<dbReference type="AlphaFoldDB" id="A0A1B9NZU1"/>
<dbReference type="Proteomes" id="UP000093523">
    <property type="component" value="Unassembled WGS sequence"/>
</dbReference>
<name>A0A1B9NZU1_ALILO</name>
<evidence type="ECO:0008006" key="4">
    <source>
        <dbReference type="Google" id="ProtNLM"/>
    </source>
</evidence>
<evidence type="ECO:0000313" key="3">
    <source>
        <dbReference type="Proteomes" id="UP000093523"/>
    </source>
</evidence>
<organism evidence="2 3">
    <name type="scientific">Aliivibrio logei</name>
    <name type="common">Vibrio logei</name>
    <dbReference type="NCBI Taxonomy" id="688"/>
    <lineage>
        <taxon>Bacteria</taxon>
        <taxon>Pseudomonadati</taxon>
        <taxon>Pseudomonadota</taxon>
        <taxon>Gammaproteobacteria</taxon>
        <taxon>Vibrionales</taxon>
        <taxon>Vibrionaceae</taxon>
        <taxon>Aliivibrio</taxon>
    </lineage>
</organism>
<protein>
    <recommendedName>
        <fullName evidence="4">Competence protein CoiA</fullName>
    </recommendedName>
</protein>
<comment type="caution">
    <text evidence="2">The sequence shown here is derived from an EMBL/GenBank/DDBJ whole genome shotgun (WGS) entry which is preliminary data.</text>
</comment>
<proteinExistence type="predicted"/>
<accession>A0A1B9NZU1</accession>
<evidence type="ECO:0000256" key="1">
    <source>
        <dbReference type="SAM" id="Coils"/>
    </source>
</evidence>